<feature type="compositionally biased region" description="Polar residues" evidence="5">
    <location>
        <begin position="11"/>
        <end position="39"/>
    </location>
</feature>
<feature type="compositionally biased region" description="Polar residues" evidence="5">
    <location>
        <begin position="461"/>
        <end position="486"/>
    </location>
</feature>
<feature type="compositionally biased region" description="Basic and acidic residues" evidence="5">
    <location>
        <begin position="164"/>
        <end position="173"/>
    </location>
</feature>
<feature type="coiled-coil region" evidence="4">
    <location>
        <begin position="785"/>
        <end position="840"/>
    </location>
</feature>
<feature type="region of interest" description="Disordered" evidence="5">
    <location>
        <begin position="416"/>
        <end position="486"/>
    </location>
</feature>
<dbReference type="InterPro" id="IPR016491">
    <property type="entry name" value="Septin"/>
</dbReference>
<evidence type="ECO:0000313" key="7">
    <source>
        <dbReference type="EMBL" id="KAJ8312205.1"/>
    </source>
</evidence>
<feature type="domain" description="Septin-type G" evidence="6">
    <location>
        <begin position="573"/>
        <end position="717"/>
    </location>
</feature>
<keyword evidence="4" id="KW-0175">Coiled coil</keyword>
<evidence type="ECO:0000313" key="8">
    <source>
        <dbReference type="Proteomes" id="UP001217089"/>
    </source>
</evidence>
<evidence type="ECO:0000256" key="1">
    <source>
        <dbReference type="ARBA" id="ARBA00022741"/>
    </source>
</evidence>
<dbReference type="PROSITE" id="PS51719">
    <property type="entry name" value="G_SEPTIN"/>
    <property type="match status" value="2"/>
</dbReference>
<comment type="caution">
    <text evidence="7">The sequence shown here is derived from an EMBL/GenBank/DDBJ whole genome shotgun (WGS) entry which is preliminary data.</text>
</comment>
<protein>
    <recommendedName>
        <fullName evidence="6">Septin-type G domain-containing protein</fullName>
    </recommendedName>
</protein>
<dbReference type="SUPFAM" id="SSF52540">
    <property type="entry name" value="P-loop containing nucleoside triphosphate hydrolases"/>
    <property type="match status" value="1"/>
</dbReference>
<feature type="compositionally biased region" description="Polar residues" evidence="5">
    <location>
        <begin position="105"/>
        <end position="126"/>
    </location>
</feature>
<feature type="compositionally biased region" description="Basic and acidic residues" evidence="5">
    <location>
        <begin position="1"/>
        <end position="10"/>
    </location>
</feature>
<sequence>METSHSDNTETSHNCSDNTETSHNCSDNMETSHNCSDNGNQIVFESARKEVLEKSDVCDVVDSKTHRKSPLASNKNAHTKTTYEDVDHQKGSIRPSVERGRTHDIISSNDDTTGQQSTASFQVQPDTKNKRVRSQSPGWNFFSRSRVNSKGSNIPSKLRSLFSPKDKDKEKSPKMSPKFKPKNFKLFRKSDDVTQIWEIYDIDTPDGTNDTQTDVLGLSNQMQLSETRGTHPDISASGLQNQVRPSETRGIHPDISALGLQNQVQPSSDKIILPVTSKPTILSPSEAEQSLNVNKNPTVQTPINSVVLETDIYSHTHKNGTVTSAGSEITSDSLNLCKDTSKSPSDENFRELESNISAKRAENNSIYEDVVPSIVSPEIGKSDSLLEMINMKFDKENKQNLIPDSLLVQNNDTNLILDNDAPKPPVRRHSAKRQAIQLTTVSSMTPSGNSSQEQENEQVAHLSSGSNTQTPTQHQTSNGSRLSTQNDVDTASGIKYEMSQNSSSTKLSVPCLNVNASLLENNVKDVGTSPPPIPSPRRRLRRRFSLGPRKLDDDEFIGFASLPEQVHRKAVKRGFEFSLMVVGECGLGKSTLINSLFLTDLYKDRKLPTVQDNVNKTVEISKKSLEIEERGVKLRLTIVDTPGYNDAVNGEECWKNIIDYFEQYYQAESGLNRKNIQDTRVHCCLYFISPYGHGLKPMDVNFMKKLHKKCNIVPLAAIPFAVVGSNTVVEAGGKRIRGRMYPWGIVEVDNPSHCDFTKLRQMLISTHMQDLKDITSDVHYENYRAEHLASQMNKSQKERSKLKRDSVTNIESVVETEKLLQQKEAEIQRMQAMLAKMQAQLHGGSGQQVNGTVTNTQI</sequence>
<name>A0ABQ9F7F8_TEGGR</name>
<gene>
    <name evidence="7" type="ORF">KUTeg_009578</name>
</gene>
<feature type="compositionally biased region" description="Polar residues" evidence="5">
    <location>
        <begin position="436"/>
        <end position="453"/>
    </location>
</feature>
<dbReference type="CDD" id="cd01850">
    <property type="entry name" value="CDC_Septin"/>
    <property type="match status" value="1"/>
</dbReference>
<evidence type="ECO:0000256" key="3">
    <source>
        <dbReference type="RuleBase" id="RU004560"/>
    </source>
</evidence>
<dbReference type="InterPro" id="IPR030379">
    <property type="entry name" value="G_SEPTIN_dom"/>
</dbReference>
<keyword evidence="8" id="KW-1185">Reference proteome</keyword>
<organism evidence="7 8">
    <name type="scientific">Tegillarca granosa</name>
    <name type="common">Malaysian cockle</name>
    <name type="synonym">Anadara granosa</name>
    <dbReference type="NCBI Taxonomy" id="220873"/>
    <lineage>
        <taxon>Eukaryota</taxon>
        <taxon>Metazoa</taxon>
        <taxon>Spiralia</taxon>
        <taxon>Lophotrochozoa</taxon>
        <taxon>Mollusca</taxon>
        <taxon>Bivalvia</taxon>
        <taxon>Autobranchia</taxon>
        <taxon>Pteriomorphia</taxon>
        <taxon>Arcoida</taxon>
        <taxon>Arcoidea</taxon>
        <taxon>Arcidae</taxon>
        <taxon>Tegillarca</taxon>
    </lineage>
</organism>
<comment type="similarity">
    <text evidence="3">Belongs to the TRAFAC class TrmE-Era-EngA-EngB-Septin-like GTPase superfamily. Septin GTPase family.</text>
</comment>
<evidence type="ECO:0000259" key="6">
    <source>
        <dbReference type="PROSITE" id="PS51719"/>
    </source>
</evidence>
<dbReference type="PANTHER" id="PTHR18884">
    <property type="entry name" value="SEPTIN"/>
    <property type="match status" value="1"/>
</dbReference>
<evidence type="ECO:0000256" key="2">
    <source>
        <dbReference type="ARBA" id="ARBA00023134"/>
    </source>
</evidence>
<feature type="domain" description="Septin-type G" evidence="6">
    <location>
        <begin position="718"/>
        <end position="790"/>
    </location>
</feature>
<dbReference type="InterPro" id="IPR027417">
    <property type="entry name" value="P-loop_NTPase"/>
</dbReference>
<dbReference type="Gene3D" id="3.40.50.300">
    <property type="entry name" value="P-loop containing nucleotide triphosphate hydrolases"/>
    <property type="match status" value="2"/>
</dbReference>
<dbReference type="Pfam" id="PF00735">
    <property type="entry name" value="Septin"/>
    <property type="match status" value="1"/>
</dbReference>
<keyword evidence="1 3" id="KW-0547">Nucleotide-binding</keyword>
<feature type="region of interest" description="Disordered" evidence="5">
    <location>
        <begin position="61"/>
        <end position="181"/>
    </location>
</feature>
<feature type="compositionally biased region" description="Polar residues" evidence="5">
    <location>
        <begin position="134"/>
        <end position="155"/>
    </location>
</feature>
<dbReference type="Proteomes" id="UP001217089">
    <property type="component" value="Unassembled WGS sequence"/>
</dbReference>
<evidence type="ECO:0000256" key="5">
    <source>
        <dbReference type="SAM" id="MobiDB-lite"/>
    </source>
</evidence>
<reference evidence="7 8" key="1">
    <citation type="submission" date="2022-12" db="EMBL/GenBank/DDBJ databases">
        <title>Chromosome-level genome of Tegillarca granosa.</title>
        <authorList>
            <person name="Kim J."/>
        </authorList>
    </citation>
    <scope>NUCLEOTIDE SEQUENCE [LARGE SCALE GENOMIC DNA]</scope>
    <source>
        <strain evidence="7">Teg-2019</strain>
        <tissue evidence="7">Adductor muscle</tissue>
    </source>
</reference>
<keyword evidence="2 3" id="KW-0342">GTP-binding</keyword>
<feature type="compositionally biased region" description="Basic and acidic residues" evidence="5">
    <location>
        <begin position="81"/>
        <end position="104"/>
    </location>
</feature>
<accession>A0ABQ9F7F8</accession>
<proteinExistence type="inferred from homology"/>
<feature type="region of interest" description="Disordered" evidence="5">
    <location>
        <begin position="228"/>
        <end position="247"/>
    </location>
</feature>
<feature type="region of interest" description="Disordered" evidence="5">
    <location>
        <begin position="1"/>
        <end position="39"/>
    </location>
</feature>
<feature type="compositionally biased region" description="Polar residues" evidence="5">
    <location>
        <begin position="71"/>
        <end position="80"/>
    </location>
</feature>
<dbReference type="EMBL" id="JARBDR010000440">
    <property type="protein sequence ID" value="KAJ8312205.1"/>
    <property type="molecule type" value="Genomic_DNA"/>
</dbReference>
<evidence type="ECO:0000256" key="4">
    <source>
        <dbReference type="SAM" id="Coils"/>
    </source>
</evidence>